<accession>A0ABU2M6D4</accession>
<name>A0ABU2M6D4_9ACTN</name>
<protein>
    <submittedName>
        <fullName evidence="3">M23 family metallopeptidase</fullName>
        <ecNumber evidence="3">3.4.24.-</ecNumber>
    </submittedName>
</protein>
<dbReference type="Proteomes" id="UP001183390">
    <property type="component" value="Unassembled WGS sequence"/>
</dbReference>
<evidence type="ECO:0000313" key="3">
    <source>
        <dbReference type="EMBL" id="MDT0327791.1"/>
    </source>
</evidence>
<dbReference type="InterPro" id="IPR011055">
    <property type="entry name" value="Dup_hybrid_motif"/>
</dbReference>
<organism evidence="3 4">
    <name type="scientific">Nocardiopsis lambiniae</name>
    <dbReference type="NCBI Taxonomy" id="3075539"/>
    <lineage>
        <taxon>Bacteria</taxon>
        <taxon>Bacillati</taxon>
        <taxon>Actinomycetota</taxon>
        <taxon>Actinomycetes</taxon>
        <taxon>Streptosporangiales</taxon>
        <taxon>Nocardiopsidaceae</taxon>
        <taxon>Nocardiopsis</taxon>
    </lineage>
</organism>
<dbReference type="EC" id="3.4.24.-" evidence="3"/>
<feature type="chain" id="PRO_5047297547" evidence="1">
    <location>
        <begin position="21"/>
        <end position="158"/>
    </location>
</feature>
<dbReference type="Gene3D" id="2.70.70.10">
    <property type="entry name" value="Glucose Permease (Domain IIA)"/>
    <property type="match status" value="1"/>
</dbReference>
<dbReference type="InterPro" id="IPR016047">
    <property type="entry name" value="M23ase_b-sheet_dom"/>
</dbReference>
<keyword evidence="3" id="KW-0378">Hydrolase</keyword>
<keyword evidence="1" id="KW-0732">Signal</keyword>
<feature type="domain" description="M23ase beta-sheet core" evidence="2">
    <location>
        <begin position="49"/>
        <end position="142"/>
    </location>
</feature>
<gene>
    <name evidence="3" type="ORF">RM479_05125</name>
</gene>
<dbReference type="RefSeq" id="WP_311510562.1">
    <property type="nucleotide sequence ID" value="NZ_JAVREP010000002.1"/>
</dbReference>
<reference evidence="4" key="1">
    <citation type="submission" date="2023-07" db="EMBL/GenBank/DDBJ databases">
        <title>30 novel species of actinomycetes from the DSMZ collection.</title>
        <authorList>
            <person name="Nouioui I."/>
        </authorList>
    </citation>
    <scope>NUCLEOTIDE SEQUENCE [LARGE SCALE GENOMIC DNA]</scope>
    <source>
        <strain evidence="4">DSM 44743</strain>
    </source>
</reference>
<dbReference type="GO" id="GO:0016787">
    <property type="term" value="F:hydrolase activity"/>
    <property type="evidence" value="ECO:0007669"/>
    <property type="project" value="UniProtKB-KW"/>
</dbReference>
<dbReference type="SUPFAM" id="SSF51261">
    <property type="entry name" value="Duplicated hybrid motif"/>
    <property type="match status" value="1"/>
</dbReference>
<evidence type="ECO:0000313" key="4">
    <source>
        <dbReference type="Proteomes" id="UP001183390"/>
    </source>
</evidence>
<proteinExistence type="predicted"/>
<dbReference type="Pfam" id="PF01551">
    <property type="entry name" value="Peptidase_M23"/>
    <property type="match status" value="1"/>
</dbReference>
<dbReference type="CDD" id="cd12797">
    <property type="entry name" value="M23_peptidase"/>
    <property type="match status" value="1"/>
</dbReference>
<sequence length="158" mass="17242">MRSLLLLLLCLLFLSPVAVAAETVWRWPLDPPPQVLRPFEPPEFRWSPGHRGVDLTAGPAQEVLAAGSGRVHFAGTVAGTPVVSISHGELRTTYLPVESDLVRGDPVTIGQVIGTIAAEPRHCPDRVCLHWGLRRGPDYLDPLSLLGPIDVRLLPRSR</sequence>
<evidence type="ECO:0000256" key="1">
    <source>
        <dbReference type="SAM" id="SignalP"/>
    </source>
</evidence>
<keyword evidence="4" id="KW-1185">Reference proteome</keyword>
<evidence type="ECO:0000259" key="2">
    <source>
        <dbReference type="Pfam" id="PF01551"/>
    </source>
</evidence>
<feature type="signal peptide" evidence="1">
    <location>
        <begin position="1"/>
        <end position="20"/>
    </location>
</feature>
<dbReference type="EMBL" id="JAVREP010000002">
    <property type="protein sequence ID" value="MDT0327791.1"/>
    <property type="molecule type" value="Genomic_DNA"/>
</dbReference>
<comment type="caution">
    <text evidence="3">The sequence shown here is derived from an EMBL/GenBank/DDBJ whole genome shotgun (WGS) entry which is preliminary data.</text>
</comment>